<feature type="region of interest" description="Disordered" evidence="1">
    <location>
        <begin position="38"/>
        <end position="113"/>
    </location>
</feature>
<dbReference type="Proteomes" id="UP001194746">
    <property type="component" value="Unassembled WGS sequence"/>
</dbReference>
<reference evidence="3" key="1">
    <citation type="journal article" date="2019" name="Beilstein J. Org. Chem.">
        <title>Nanangenines: drimane sesquiterpenoids as the dominant metabolite cohort of a novel Australian fungus, Aspergillus nanangensis.</title>
        <authorList>
            <person name="Lacey H.J."/>
            <person name="Gilchrist C.L.M."/>
            <person name="Crombie A."/>
            <person name="Kalaitzis J.A."/>
            <person name="Vuong D."/>
            <person name="Rutledge P.J."/>
            <person name="Turner P."/>
            <person name="Pitt J.I."/>
            <person name="Lacey E."/>
            <person name="Chooi Y.H."/>
            <person name="Piggott A.M."/>
        </authorList>
    </citation>
    <scope>NUCLEOTIDE SEQUENCE</scope>
    <source>
        <strain evidence="3">MST-FP2251</strain>
    </source>
</reference>
<evidence type="ECO:0000313" key="3">
    <source>
        <dbReference type="EMBL" id="KAF9885589.1"/>
    </source>
</evidence>
<keyword evidence="2" id="KW-0732">Signal</keyword>
<dbReference type="AlphaFoldDB" id="A0AAD4CFQ1"/>
<gene>
    <name evidence="3" type="ORF">FE257_012795</name>
</gene>
<accession>A0AAD4CFQ1</accession>
<reference evidence="3" key="2">
    <citation type="submission" date="2020-02" db="EMBL/GenBank/DDBJ databases">
        <authorList>
            <person name="Gilchrist C.L.M."/>
            <person name="Chooi Y.-H."/>
        </authorList>
    </citation>
    <scope>NUCLEOTIDE SEQUENCE</scope>
    <source>
        <strain evidence="3">MST-FP2251</strain>
    </source>
</reference>
<dbReference type="EMBL" id="VCAU01000093">
    <property type="protein sequence ID" value="KAF9885589.1"/>
    <property type="molecule type" value="Genomic_DNA"/>
</dbReference>
<protein>
    <submittedName>
        <fullName evidence="3">Uncharacterized protein</fullName>
    </submittedName>
</protein>
<evidence type="ECO:0000256" key="2">
    <source>
        <dbReference type="SAM" id="SignalP"/>
    </source>
</evidence>
<feature type="signal peptide" evidence="2">
    <location>
        <begin position="1"/>
        <end position="16"/>
    </location>
</feature>
<keyword evidence="4" id="KW-1185">Reference proteome</keyword>
<feature type="compositionally biased region" description="Basic and acidic residues" evidence="1">
    <location>
        <begin position="57"/>
        <end position="112"/>
    </location>
</feature>
<proteinExistence type="predicted"/>
<name>A0AAD4CFQ1_ASPNN</name>
<evidence type="ECO:0000313" key="4">
    <source>
        <dbReference type="Proteomes" id="UP001194746"/>
    </source>
</evidence>
<sequence>MKFLSMVALLAVGAIALPLTDYGAAKNAVRATDENKTALGGLLPLGGKAVDDDEDPDDHKTVVVHPEVEDYKDEEKPKPEGYSEDYYKPKDEEDHDYDRHRHDHYDDGHHTDVFGIPKEAQEYAHPFIDDEKYNPADLIMDAVPDFHH</sequence>
<feature type="chain" id="PRO_5042240272" evidence="2">
    <location>
        <begin position="17"/>
        <end position="148"/>
    </location>
</feature>
<evidence type="ECO:0000256" key="1">
    <source>
        <dbReference type="SAM" id="MobiDB-lite"/>
    </source>
</evidence>
<organism evidence="3 4">
    <name type="scientific">Aspergillus nanangensis</name>
    <dbReference type="NCBI Taxonomy" id="2582783"/>
    <lineage>
        <taxon>Eukaryota</taxon>
        <taxon>Fungi</taxon>
        <taxon>Dikarya</taxon>
        <taxon>Ascomycota</taxon>
        <taxon>Pezizomycotina</taxon>
        <taxon>Eurotiomycetes</taxon>
        <taxon>Eurotiomycetidae</taxon>
        <taxon>Eurotiales</taxon>
        <taxon>Aspergillaceae</taxon>
        <taxon>Aspergillus</taxon>
        <taxon>Aspergillus subgen. Circumdati</taxon>
    </lineage>
</organism>
<comment type="caution">
    <text evidence="3">The sequence shown here is derived from an EMBL/GenBank/DDBJ whole genome shotgun (WGS) entry which is preliminary data.</text>
</comment>